<organism evidence="5 6">
    <name type="scientific">Lepidopterella palustris CBS 459.81</name>
    <dbReference type="NCBI Taxonomy" id="1314670"/>
    <lineage>
        <taxon>Eukaryota</taxon>
        <taxon>Fungi</taxon>
        <taxon>Dikarya</taxon>
        <taxon>Ascomycota</taxon>
        <taxon>Pezizomycotina</taxon>
        <taxon>Dothideomycetes</taxon>
        <taxon>Pleosporomycetidae</taxon>
        <taxon>Mytilinidiales</taxon>
        <taxon>Argynnaceae</taxon>
        <taxon>Lepidopterella</taxon>
    </lineage>
</organism>
<dbReference type="OrthoDB" id="10027823at2759"/>
<accession>A0A8E2E3W6</accession>
<dbReference type="InterPro" id="IPR020846">
    <property type="entry name" value="MFS_dom"/>
</dbReference>
<feature type="transmembrane region" description="Helical" evidence="3">
    <location>
        <begin position="358"/>
        <end position="379"/>
    </location>
</feature>
<dbReference type="Pfam" id="PF07690">
    <property type="entry name" value="MFS_1"/>
    <property type="match status" value="1"/>
</dbReference>
<dbReference type="GO" id="GO:0022857">
    <property type="term" value="F:transmembrane transporter activity"/>
    <property type="evidence" value="ECO:0007669"/>
    <property type="project" value="InterPro"/>
</dbReference>
<dbReference type="Gene3D" id="1.20.1250.20">
    <property type="entry name" value="MFS general substrate transporter like domains"/>
    <property type="match status" value="2"/>
</dbReference>
<evidence type="ECO:0000313" key="6">
    <source>
        <dbReference type="Proteomes" id="UP000250266"/>
    </source>
</evidence>
<gene>
    <name evidence="5" type="ORF">K432DRAFT_385056</name>
</gene>
<proteinExistence type="predicted"/>
<dbReference type="InterPro" id="IPR011701">
    <property type="entry name" value="MFS"/>
</dbReference>
<comment type="subcellular location">
    <subcellularLocation>
        <location evidence="1">Membrane</location>
        <topology evidence="1">Multi-pass membrane protein</topology>
    </subcellularLocation>
</comment>
<dbReference type="Proteomes" id="UP000250266">
    <property type="component" value="Unassembled WGS sequence"/>
</dbReference>
<feature type="transmembrane region" description="Helical" evidence="3">
    <location>
        <begin position="281"/>
        <end position="307"/>
    </location>
</feature>
<keyword evidence="3" id="KW-1133">Transmembrane helix</keyword>
<dbReference type="GO" id="GO:0000329">
    <property type="term" value="C:fungal-type vacuole membrane"/>
    <property type="evidence" value="ECO:0007669"/>
    <property type="project" value="TreeGrafter"/>
</dbReference>
<evidence type="ECO:0000259" key="4">
    <source>
        <dbReference type="PROSITE" id="PS50850"/>
    </source>
</evidence>
<keyword evidence="3" id="KW-0472">Membrane</keyword>
<feature type="transmembrane region" description="Helical" evidence="3">
    <location>
        <begin position="95"/>
        <end position="112"/>
    </location>
</feature>
<feature type="domain" description="Major facilitator superfamily (MFS) profile" evidence="4">
    <location>
        <begin position="29"/>
        <end position="461"/>
    </location>
</feature>
<feature type="transmembrane region" description="Helical" evidence="3">
    <location>
        <begin position="38"/>
        <end position="57"/>
    </location>
</feature>
<feature type="transmembrane region" description="Helical" evidence="3">
    <location>
        <begin position="159"/>
        <end position="180"/>
    </location>
</feature>
<sequence>MAIQDFITRAAHWVAQELGLKTIAAAGKDTHILILARFLRMFAYGSVALVLALYFESLHISDFHIGLFMTLTLLGDVVISLMLTLVADKLGRRRTLLLGSIMMSFSGVVFALTGNYYLLLIAAIVGVISPSGSEIGPFRAVEESTLAHLVEATKHSDIFAWYVVLAALGTSAGLLVSGWIVEHFRSLDGWTNVDAYRTIFWMYAGIGIVKALLTLLLSRECEVDQKAAESEQPRSEAEGEGETQPLLGHQSGTPESGEATKPPKKSGMIPIAQISPKSRWILLRLCALFFIDSLASGMVPFSLINFYMDRKFDLPKSELGSIMSATWFVSTLGNIFASSISKRIGLVKTMVFTHLPSAIFLALLPVPQSLALTICLLVGRASMSSMDQAPRSAFLSAVVLAEERTAVMGIVNVVKTLSQSGGPVVTGWLAGRQRFWIAFVVAGSMKASYDLGLLTFFVNTKLHGHDQGEPHDAPSAQPEDGNNSGILAADRVEPVEVDTPTSKDASVESEEQLEVRNAPAQNI</sequence>
<name>A0A8E2E3W6_9PEZI</name>
<feature type="transmembrane region" description="Helical" evidence="3">
    <location>
        <begin position="200"/>
        <end position="217"/>
    </location>
</feature>
<evidence type="ECO:0000256" key="1">
    <source>
        <dbReference type="ARBA" id="ARBA00004141"/>
    </source>
</evidence>
<dbReference type="PANTHER" id="PTHR23520">
    <property type="entry name" value="TRANSPORTER, PUTATIVE (AFU_ORTHOLOGUE AFUA_3G04000)-RELATED"/>
    <property type="match status" value="1"/>
</dbReference>
<dbReference type="PROSITE" id="PS50850">
    <property type="entry name" value="MFS"/>
    <property type="match status" value="1"/>
</dbReference>
<evidence type="ECO:0000256" key="2">
    <source>
        <dbReference type="SAM" id="MobiDB-lite"/>
    </source>
</evidence>
<evidence type="ECO:0000256" key="3">
    <source>
        <dbReference type="SAM" id="Phobius"/>
    </source>
</evidence>
<feature type="transmembrane region" description="Helical" evidence="3">
    <location>
        <begin position="319"/>
        <end position="337"/>
    </location>
</feature>
<feature type="compositionally biased region" description="Basic and acidic residues" evidence="2">
    <location>
        <begin position="227"/>
        <end position="237"/>
    </location>
</feature>
<dbReference type="EMBL" id="KV745165">
    <property type="protein sequence ID" value="OCK76966.1"/>
    <property type="molecule type" value="Genomic_DNA"/>
</dbReference>
<dbReference type="InterPro" id="IPR036259">
    <property type="entry name" value="MFS_trans_sf"/>
</dbReference>
<feature type="transmembrane region" description="Helical" evidence="3">
    <location>
        <begin position="118"/>
        <end position="138"/>
    </location>
</feature>
<dbReference type="PANTHER" id="PTHR23520:SF5">
    <property type="entry name" value="TRANSPORTER, PUTATIVE (AFU_ORTHOLOGUE AFUA_3G04000)-RELATED"/>
    <property type="match status" value="1"/>
</dbReference>
<feature type="transmembrane region" description="Helical" evidence="3">
    <location>
        <begin position="63"/>
        <end position="83"/>
    </location>
</feature>
<protein>
    <submittedName>
        <fullName evidence="5">MFS general substrate transporter</fullName>
    </submittedName>
</protein>
<keyword evidence="6" id="KW-1185">Reference proteome</keyword>
<evidence type="ECO:0000313" key="5">
    <source>
        <dbReference type="EMBL" id="OCK76966.1"/>
    </source>
</evidence>
<feature type="region of interest" description="Disordered" evidence="2">
    <location>
        <begin position="227"/>
        <end position="269"/>
    </location>
</feature>
<dbReference type="AlphaFoldDB" id="A0A8E2E3W6"/>
<feature type="region of interest" description="Disordered" evidence="2">
    <location>
        <begin position="465"/>
        <end position="523"/>
    </location>
</feature>
<keyword evidence="3" id="KW-0812">Transmembrane</keyword>
<dbReference type="SUPFAM" id="SSF103473">
    <property type="entry name" value="MFS general substrate transporter"/>
    <property type="match status" value="1"/>
</dbReference>
<reference evidence="5 6" key="1">
    <citation type="journal article" date="2016" name="Nat. Commun.">
        <title>Ectomycorrhizal ecology is imprinted in the genome of the dominant symbiotic fungus Cenococcum geophilum.</title>
        <authorList>
            <consortium name="DOE Joint Genome Institute"/>
            <person name="Peter M."/>
            <person name="Kohler A."/>
            <person name="Ohm R.A."/>
            <person name="Kuo A."/>
            <person name="Krutzmann J."/>
            <person name="Morin E."/>
            <person name="Arend M."/>
            <person name="Barry K.W."/>
            <person name="Binder M."/>
            <person name="Choi C."/>
            <person name="Clum A."/>
            <person name="Copeland A."/>
            <person name="Grisel N."/>
            <person name="Haridas S."/>
            <person name="Kipfer T."/>
            <person name="LaButti K."/>
            <person name="Lindquist E."/>
            <person name="Lipzen A."/>
            <person name="Maire R."/>
            <person name="Meier B."/>
            <person name="Mihaltcheva S."/>
            <person name="Molinier V."/>
            <person name="Murat C."/>
            <person name="Poggeler S."/>
            <person name="Quandt C.A."/>
            <person name="Sperisen C."/>
            <person name="Tritt A."/>
            <person name="Tisserant E."/>
            <person name="Crous P.W."/>
            <person name="Henrissat B."/>
            <person name="Nehls U."/>
            <person name="Egli S."/>
            <person name="Spatafora J.W."/>
            <person name="Grigoriev I.V."/>
            <person name="Martin F.M."/>
        </authorList>
    </citation>
    <scope>NUCLEOTIDE SEQUENCE [LARGE SCALE GENOMIC DNA]</scope>
    <source>
        <strain evidence="5 6">CBS 459.81</strain>
    </source>
</reference>